<feature type="compositionally biased region" description="Basic and acidic residues" evidence="1">
    <location>
        <begin position="322"/>
        <end position="339"/>
    </location>
</feature>
<reference evidence="3" key="1">
    <citation type="submission" date="2017-01" db="EMBL/GenBank/DDBJ databases">
        <authorList>
            <person name="Wang Y."/>
            <person name="White M."/>
            <person name="Kvist S."/>
            <person name="Moncalvo J.-M."/>
        </authorList>
    </citation>
    <scope>NUCLEOTIDE SEQUENCE [LARGE SCALE GENOMIC DNA]</scope>
    <source>
        <strain evidence="3">COL-18-3</strain>
    </source>
</reference>
<feature type="region of interest" description="Disordered" evidence="1">
    <location>
        <begin position="581"/>
        <end position="600"/>
    </location>
</feature>
<evidence type="ECO:0000313" key="2">
    <source>
        <dbReference type="EMBL" id="OMH81518.1"/>
    </source>
</evidence>
<accession>A0A1R1PKL4</accession>
<organism evidence="2 3">
    <name type="scientific">Zancudomyces culisetae</name>
    <name type="common">Gut fungus</name>
    <name type="synonym">Smittium culisetae</name>
    <dbReference type="NCBI Taxonomy" id="1213189"/>
    <lineage>
        <taxon>Eukaryota</taxon>
        <taxon>Fungi</taxon>
        <taxon>Fungi incertae sedis</taxon>
        <taxon>Zoopagomycota</taxon>
        <taxon>Kickxellomycotina</taxon>
        <taxon>Harpellomycetes</taxon>
        <taxon>Harpellales</taxon>
        <taxon>Legeriomycetaceae</taxon>
        <taxon>Zancudomyces</taxon>
    </lineage>
</organism>
<evidence type="ECO:0000313" key="3">
    <source>
        <dbReference type="Proteomes" id="UP000188320"/>
    </source>
</evidence>
<feature type="compositionally biased region" description="Low complexity" evidence="1">
    <location>
        <begin position="1"/>
        <end position="13"/>
    </location>
</feature>
<feature type="compositionally biased region" description="Basic and acidic residues" evidence="1">
    <location>
        <begin position="387"/>
        <end position="410"/>
    </location>
</feature>
<feature type="region of interest" description="Disordered" evidence="1">
    <location>
        <begin position="1"/>
        <end position="27"/>
    </location>
</feature>
<sequence>MPSNQSSIQPNSSGKQEKGKNKIKGLLSSAVTRVKSKFRGNKNKDTYKTNKQTIFIQRNECIEELESIYGDRPNEKNLAFGRNALDIQSQSSLDREFADLTVPEKNNGFKLELDDLYTKFPSLKAKDPDSIRRAKMLLHTQSLNESAFHLTKHDINKINRLNRRLSVSLKSGSTDYVENQRRIEAAKSRRRVSESQGVAVPDRSEVLEKIHTDFINSRFNNIGFESINSKSPIKKAVPGEKSKYMLEGNEEVASESTCAPNKPVVIEKEVEDKIVSKDSITDLANTVETGTDESMPEVEVREKIDNKRNELEKSRMNTIPIIERKPMSEKDGEFSYEEQKDGDDIDDSVETLKKELDGPGGGAEEEFIMVYSHEKVAEENDTIMEADEAHIRNETGVDEDKRDKQEEHAINVENDMVEQENDEKDEVQGVQQGSSESGSEGDLSNLIKEINTRISDSSKIKVRAASSNIIRYDSPTKSSSPKKRPGTSSNRVSRDSMKALASAFSNYRSAMNSLREQENTNISRMVYTPIIFHHNPSYRPPVEPKKSSYEALQEHDDVDSMLQVDSILVLSDHISKRSRPLGINNEQQLRKRRSSPGLSSIAPLRRVENDSTDRRIQPQSTEYYILPKGGSKKSPLSKPQHVKPFDTPPLSLFDKMLHRNLNSPYSVFGKTYFGLSSSGYTRPTH</sequence>
<feature type="compositionally biased region" description="Low complexity" evidence="1">
    <location>
        <begin position="428"/>
        <end position="441"/>
    </location>
</feature>
<evidence type="ECO:0000256" key="1">
    <source>
        <dbReference type="SAM" id="MobiDB-lite"/>
    </source>
</evidence>
<dbReference type="AlphaFoldDB" id="A0A1R1PKL4"/>
<comment type="caution">
    <text evidence="2">The sequence shown here is derived from an EMBL/GenBank/DDBJ whole genome shotgun (WGS) entry which is preliminary data.</text>
</comment>
<gene>
    <name evidence="2" type="ORF">AX774_g5021</name>
</gene>
<dbReference type="Proteomes" id="UP000188320">
    <property type="component" value="Unassembled WGS sequence"/>
</dbReference>
<protein>
    <submittedName>
        <fullName evidence="2">Uncharacterized protein</fullName>
    </submittedName>
</protein>
<dbReference type="PROSITE" id="PS50096">
    <property type="entry name" value="IQ"/>
    <property type="match status" value="1"/>
</dbReference>
<feature type="region of interest" description="Disordered" evidence="1">
    <location>
        <begin position="385"/>
        <end position="495"/>
    </location>
</feature>
<feature type="region of interest" description="Disordered" evidence="1">
    <location>
        <begin position="315"/>
        <end position="364"/>
    </location>
</feature>
<name>A0A1R1PKL4_ZANCU</name>
<feature type="compositionally biased region" description="Acidic residues" evidence="1">
    <location>
        <begin position="340"/>
        <end position="349"/>
    </location>
</feature>
<proteinExistence type="predicted"/>
<feature type="compositionally biased region" description="Acidic residues" evidence="1">
    <location>
        <begin position="415"/>
        <end position="425"/>
    </location>
</feature>
<dbReference type="EMBL" id="LSSK01000875">
    <property type="protein sequence ID" value="OMH81518.1"/>
    <property type="molecule type" value="Genomic_DNA"/>
</dbReference>
<keyword evidence="3" id="KW-1185">Reference proteome</keyword>